<keyword evidence="4" id="KW-0969">Cilium</keyword>
<dbReference type="PANTHER" id="PTHR31978">
    <property type="entry name" value="INTRAFLAGELLAR TRANSPORT PROTEIN 20 HOMOLOG"/>
    <property type="match status" value="1"/>
</dbReference>
<dbReference type="PANTHER" id="PTHR31978:SF1">
    <property type="entry name" value="INTRAFLAGELLAR TRANSPORT PROTEIN 20 HOMOLOG"/>
    <property type="match status" value="1"/>
</dbReference>
<dbReference type="AlphaFoldDB" id="L9JCN9"/>
<dbReference type="Proteomes" id="UP000011518">
    <property type="component" value="Unassembled WGS sequence"/>
</dbReference>
<dbReference type="InterPro" id="IPR028172">
    <property type="entry name" value="FT20"/>
</dbReference>
<reference evidence="5" key="1">
    <citation type="submission" date="2012-07" db="EMBL/GenBank/DDBJ databases">
        <title>Genome of the Chinese tree shrew, a rising model animal genetically related to primates.</title>
        <authorList>
            <person name="Zhang G."/>
            <person name="Fan Y."/>
            <person name="Yao Y."/>
            <person name="Huang Z."/>
        </authorList>
    </citation>
    <scope>NUCLEOTIDE SEQUENCE [LARGE SCALE GENOMIC DNA]</scope>
</reference>
<dbReference type="GO" id="GO:0061512">
    <property type="term" value="P:protein localization to cilium"/>
    <property type="evidence" value="ECO:0007669"/>
    <property type="project" value="TreeGrafter"/>
</dbReference>
<gene>
    <name evidence="4" type="ORF">TREES_T100011042</name>
</gene>
<dbReference type="Pfam" id="PF14931">
    <property type="entry name" value="IFT20"/>
    <property type="match status" value="1"/>
</dbReference>
<evidence type="ECO:0000256" key="3">
    <source>
        <dbReference type="ARBA" id="ARBA00023273"/>
    </source>
</evidence>
<evidence type="ECO:0000313" key="4">
    <source>
        <dbReference type="EMBL" id="ELW48059.1"/>
    </source>
</evidence>
<name>L9JCN9_TUPCH</name>
<dbReference type="GO" id="GO:0005813">
    <property type="term" value="C:centrosome"/>
    <property type="evidence" value="ECO:0007669"/>
    <property type="project" value="TreeGrafter"/>
</dbReference>
<organism evidence="4 5">
    <name type="scientific">Tupaia chinensis</name>
    <name type="common">Chinese tree shrew</name>
    <name type="synonym">Tupaia belangeri chinensis</name>
    <dbReference type="NCBI Taxonomy" id="246437"/>
    <lineage>
        <taxon>Eukaryota</taxon>
        <taxon>Metazoa</taxon>
        <taxon>Chordata</taxon>
        <taxon>Craniata</taxon>
        <taxon>Vertebrata</taxon>
        <taxon>Euteleostomi</taxon>
        <taxon>Mammalia</taxon>
        <taxon>Eutheria</taxon>
        <taxon>Euarchontoglires</taxon>
        <taxon>Scandentia</taxon>
        <taxon>Tupaiidae</taxon>
        <taxon>Tupaia</taxon>
    </lineage>
</organism>
<dbReference type="GO" id="GO:0097546">
    <property type="term" value="C:ciliary base"/>
    <property type="evidence" value="ECO:0007669"/>
    <property type="project" value="TreeGrafter"/>
</dbReference>
<dbReference type="GO" id="GO:0005737">
    <property type="term" value="C:cytoplasm"/>
    <property type="evidence" value="ECO:0007669"/>
    <property type="project" value="TreeGrafter"/>
</dbReference>
<dbReference type="GO" id="GO:0036064">
    <property type="term" value="C:ciliary basal body"/>
    <property type="evidence" value="ECO:0007669"/>
    <property type="project" value="TreeGrafter"/>
</dbReference>
<dbReference type="GO" id="GO:0043005">
    <property type="term" value="C:neuron projection"/>
    <property type="evidence" value="ECO:0007669"/>
    <property type="project" value="TreeGrafter"/>
</dbReference>
<sequence>MHEDRLRSPHHACVTGYPTTELKEECKDFVDKIGQFQKTVDALMELVDRLAKEAENEKMKAIGARNLLKSIATQREVQQQHLQALTAEEKMQLGRYRVECEALCKGEAEQNAFIDQFIFQK</sequence>
<proteinExistence type="predicted"/>
<protein>
    <submittedName>
        <fullName evidence="4">Intraflagellar transport protein 20 like protein A</fullName>
    </submittedName>
</protein>
<dbReference type="STRING" id="246437.L9JCN9"/>
<keyword evidence="2" id="KW-0175">Coiled coil</keyword>
<keyword evidence="4" id="KW-0282">Flagellum</keyword>
<keyword evidence="5" id="KW-1185">Reference proteome</keyword>
<evidence type="ECO:0000256" key="1">
    <source>
        <dbReference type="ARBA" id="ARBA00004138"/>
    </source>
</evidence>
<dbReference type="GO" id="GO:0097730">
    <property type="term" value="C:non-motile cilium"/>
    <property type="evidence" value="ECO:0007669"/>
    <property type="project" value="TreeGrafter"/>
</dbReference>
<dbReference type="InParanoid" id="L9JCN9"/>
<accession>L9JCN9</accession>
<comment type="subcellular location">
    <subcellularLocation>
        <location evidence="1">Cell projection</location>
        <location evidence="1">Cilium</location>
    </subcellularLocation>
</comment>
<reference evidence="5" key="2">
    <citation type="journal article" date="2013" name="Nat. Commun.">
        <title>Genome of the Chinese tree shrew.</title>
        <authorList>
            <person name="Fan Y."/>
            <person name="Huang Z.Y."/>
            <person name="Cao C.C."/>
            <person name="Chen C.S."/>
            <person name="Chen Y.X."/>
            <person name="Fan D.D."/>
            <person name="He J."/>
            <person name="Hou H.L."/>
            <person name="Hu L."/>
            <person name="Hu X.T."/>
            <person name="Jiang X.T."/>
            <person name="Lai R."/>
            <person name="Lang Y.S."/>
            <person name="Liang B."/>
            <person name="Liao S.G."/>
            <person name="Mu D."/>
            <person name="Ma Y.Y."/>
            <person name="Niu Y.Y."/>
            <person name="Sun X.Q."/>
            <person name="Xia J.Q."/>
            <person name="Xiao J."/>
            <person name="Xiong Z.Q."/>
            <person name="Xu L."/>
            <person name="Yang L."/>
            <person name="Zhang Y."/>
            <person name="Zhao W."/>
            <person name="Zhao X.D."/>
            <person name="Zheng Y.T."/>
            <person name="Zhou J.M."/>
            <person name="Zhu Y.B."/>
            <person name="Zhang G.J."/>
            <person name="Wang J."/>
            <person name="Yao Y.G."/>
        </authorList>
    </citation>
    <scope>NUCLEOTIDE SEQUENCE [LARGE SCALE GENOMIC DNA]</scope>
</reference>
<evidence type="ECO:0000313" key="5">
    <source>
        <dbReference type="Proteomes" id="UP000011518"/>
    </source>
</evidence>
<evidence type="ECO:0000256" key="2">
    <source>
        <dbReference type="ARBA" id="ARBA00023054"/>
    </source>
</evidence>
<dbReference type="EMBL" id="KB321075">
    <property type="protein sequence ID" value="ELW48059.1"/>
    <property type="molecule type" value="Genomic_DNA"/>
</dbReference>
<keyword evidence="3" id="KW-0966">Cell projection</keyword>
<dbReference type="GO" id="GO:0030990">
    <property type="term" value="C:intraciliary transport particle"/>
    <property type="evidence" value="ECO:0007669"/>
    <property type="project" value="TreeGrafter"/>
</dbReference>
<dbReference type="GO" id="GO:0060271">
    <property type="term" value="P:cilium assembly"/>
    <property type="evidence" value="ECO:0007669"/>
    <property type="project" value="TreeGrafter"/>
</dbReference>